<dbReference type="Proteomes" id="UP000295726">
    <property type="component" value="Unassembled WGS sequence"/>
</dbReference>
<keyword evidence="7" id="KW-1185">Reference proteome</keyword>
<dbReference type="GO" id="GO:0003677">
    <property type="term" value="F:DNA binding"/>
    <property type="evidence" value="ECO:0007669"/>
    <property type="project" value="UniProtKB-KW"/>
</dbReference>
<dbReference type="PRINTS" id="PR00037">
    <property type="entry name" value="HTHLACR"/>
</dbReference>
<sequence>MRTERIDQVEEYILTNKTVTIDQLCEAFKVSKNTIRRDIGQLLDRGRIKKVYGGVTALPDSSLMTLTPYSLRNTSFEHEKDLICRQAASFIEDNDLIYIDTGTTSQNLIDYLGNKKCTIITNSLQVALKAVNYPNITLISLSGKLKRETLSFVGSTVEEALKTYNIGKAFLCCTGVTIENGLTNASMDEYQIKKIVVENSQCRYLLADHTKFGKFSLMTYSPMSAVEHVITDQNPPNDYLNFFNTHDINLHITTEEFFKSNTPQQADGTSNLQRSKLRGI</sequence>
<evidence type="ECO:0000256" key="2">
    <source>
        <dbReference type="ARBA" id="ARBA00023125"/>
    </source>
</evidence>
<keyword evidence="3" id="KW-0804">Transcription</keyword>
<dbReference type="SUPFAM" id="SSF46785">
    <property type="entry name" value="Winged helix' DNA-binding domain"/>
    <property type="match status" value="1"/>
</dbReference>
<keyword evidence="1" id="KW-0805">Transcription regulation</keyword>
<dbReference type="SUPFAM" id="SSF100950">
    <property type="entry name" value="NagB/RpiA/CoA transferase-like"/>
    <property type="match status" value="1"/>
</dbReference>
<dbReference type="PANTHER" id="PTHR30363:SF60">
    <property type="entry name" value="HTH-TYPE TRANSCRIPTIONAL REGULATOR IOLR"/>
    <property type="match status" value="1"/>
</dbReference>
<dbReference type="Gene3D" id="3.40.50.1360">
    <property type="match status" value="1"/>
</dbReference>
<protein>
    <submittedName>
        <fullName evidence="6">DeoR family transcriptional regulator</fullName>
    </submittedName>
</protein>
<evidence type="ECO:0000313" key="6">
    <source>
        <dbReference type="EMBL" id="TCS81117.1"/>
    </source>
</evidence>
<accession>A0A4R3KD73</accession>
<feature type="region of interest" description="Disordered" evidence="4">
    <location>
        <begin position="261"/>
        <end position="280"/>
    </location>
</feature>
<dbReference type="OrthoDB" id="9797223at2"/>
<proteinExistence type="predicted"/>
<dbReference type="PROSITE" id="PS00894">
    <property type="entry name" value="HTH_DEOR_1"/>
    <property type="match status" value="1"/>
</dbReference>
<dbReference type="Gene3D" id="1.10.10.10">
    <property type="entry name" value="Winged helix-like DNA-binding domain superfamily/Winged helix DNA-binding domain"/>
    <property type="match status" value="1"/>
</dbReference>
<evidence type="ECO:0000256" key="4">
    <source>
        <dbReference type="SAM" id="MobiDB-lite"/>
    </source>
</evidence>
<dbReference type="InterPro" id="IPR036390">
    <property type="entry name" value="WH_DNA-bd_sf"/>
</dbReference>
<evidence type="ECO:0000256" key="1">
    <source>
        <dbReference type="ARBA" id="ARBA00023015"/>
    </source>
</evidence>
<organism evidence="6 7">
    <name type="scientific">Muricomes intestini</name>
    <dbReference type="NCBI Taxonomy" id="1796634"/>
    <lineage>
        <taxon>Bacteria</taxon>
        <taxon>Bacillati</taxon>
        <taxon>Bacillota</taxon>
        <taxon>Clostridia</taxon>
        <taxon>Lachnospirales</taxon>
        <taxon>Lachnospiraceae</taxon>
        <taxon>Muricomes</taxon>
    </lineage>
</organism>
<feature type="compositionally biased region" description="Polar residues" evidence="4">
    <location>
        <begin position="261"/>
        <end position="274"/>
    </location>
</feature>
<dbReference type="InterPro" id="IPR050313">
    <property type="entry name" value="Carb_Metab_HTH_regulators"/>
</dbReference>
<dbReference type="InterPro" id="IPR037171">
    <property type="entry name" value="NagB/RpiA_transferase-like"/>
</dbReference>
<evidence type="ECO:0000259" key="5">
    <source>
        <dbReference type="PROSITE" id="PS51000"/>
    </source>
</evidence>
<dbReference type="Pfam" id="PF08220">
    <property type="entry name" value="HTH_DeoR"/>
    <property type="match status" value="1"/>
</dbReference>
<feature type="domain" description="HTH deoR-type" evidence="5">
    <location>
        <begin position="2"/>
        <end position="57"/>
    </location>
</feature>
<comment type="caution">
    <text evidence="6">The sequence shown here is derived from an EMBL/GenBank/DDBJ whole genome shotgun (WGS) entry which is preliminary data.</text>
</comment>
<evidence type="ECO:0000313" key="7">
    <source>
        <dbReference type="Proteomes" id="UP000295726"/>
    </source>
</evidence>
<dbReference type="InterPro" id="IPR001034">
    <property type="entry name" value="DeoR_HTH"/>
</dbReference>
<dbReference type="EMBL" id="SLZZ01000004">
    <property type="protein sequence ID" value="TCS81117.1"/>
    <property type="molecule type" value="Genomic_DNA"/>
</dbReference>
<dbReference type="InterPro" id="IPR014036">
    <property type="entry name" value="DeoR-like_C"/>
</dbReference>
<name>A0A4R3KD73_9FIRM</name>
<dbReference type="SMART" id="SM01134">
    <property type="entry name" value="DeoRC"/>
    <property type="match status" value="1"/>
</dbReference>
<dbReference type="InterPro" id="IPR036388">
    <property type="entry name" value="WH-like_DNA-bd_sf"/>
</dbReference>
<dbReference type="GO" id="GO:0003700">
    <property type="term" value="F:DNA-binding transcription factor activity"/>
    <property type="evidence" value="ECO:0007669"/>
    <property type="project" value="InterPro"/>
</dbReference>
<dbReference type="AlphaFoldDB" id="A0A4R3KD73"/>
<dbReference type="Pfam" id="PF00455">
    <property type="entry name" value="DeoRC"/>
    <property type="match status" value="1"/>
</dbReference>
<dbReference type="PANTHER" id="PTHR30363">
    <property type="entry name" value="HTH-TYPE TRANSCRIPTIONAL REGULATOR SRLR-RELATED"/>
    <property type="match status" value="1"/>
</dbReference>
<dbReference type="PROSITE" id="PS51000">
    <property type="entry name" value="HTH_DEOR_2"/>
    <property type="match status" value="1"/>
</dbReference>
<dbReference type="SMART" id="SM00420">
    <property type="entry name" value="HTH_DEOR"/>
    <property type="match status" value="1"/>
</dbReference>
<dbReference type="InterPro" id="IPR018356">
    <property type="entry name" value="Tscrpt_reg_HTH_DeoR_CS"/>
</dbReference>
<reference evidence="6 7" key="1">
    <citation type="submission" date="2019-03" db="EMBL/GenBank/DDBJ databases">
        <title>Genomic Encyclopedia of Type Strains, Phase IV (KMG-IV): sequencing the most valuable type-strain genomes for metagenomic binning, comparative biology and taxonomic classification.</title>
        <authorList>
            <person name="Goeker M."/>
        </authorList>
    </citation>
    <scope>NUCLEOTIDE SEQUENCE [LARGE SCALE GENOMIC DNA]</scope>
    <source>
        <strain evidence="6 7">DSM 29489</strain>
    </source>
</reference>
<dbReference type="RefSeq" id="WP_132379209.1">
    <property type="nucleotide sequence ID" value="NZ_SLZZ01000004.1"/>
</dbReference>
<gene>
    <name evidence="6" type="ORF">EDD59_10436</name>
</gene>
<evidence type="ECO:0000256" key="3">
    <source>
        <dbReference type="ARBA" id="ARBA00023163"/>
    </source>
</evidence>
<keyword evidence="2" id="KW-0238">DNA-binding</keyword>